<dbReference type="Proteomes" id="UP000053676">
    <property type="component" value="Unassembled WGS sequence"/>
</dbReference>
<keyword evidence="2" id="KW-1185">Reference proteome</keyword>
<reference evidence="2" key="1">
    <citation type="journal article" date="2014" name="Nat. Genet.">
        <title>Genome of the human hookworm Necator americanus.</title>
        <authorList>
            <person name="Tang Y.T."/>
            <person name="Gao X."/>
            <person name="Rosa B.A."/>
            <person name="Abubucker S."/>
            <person name="Hallsworth-Pepin K."/>
            <person name="Martin J."/>
            <person name="Tyagi R."/>
            <person name="Heizer E."/>
            <person name="Zhang X."/>
            <person name="Bhonagiri-Palsikar V."/>
            <person name="Minx P."/>
            <person name="Warren W.C."/>
            <person name="Wang Q."/>
            <person name="Zhan B."/>
            <person name="Hotez P.J."/>
            <person name="Sternberg P.W."/>
            <person name="Dougall A."/>
            <person name="Gaze S.T."/>
            <person name="Mulvenna J."/>
            <person name="Sotillo J."/>
            <person name="Ranganathan S."/>
            <person name="Rabelo E.M."/>
            <person name="Wilson R.K."/>
            <person name="Felgner P.L."/>
            <person name="Bethony J."/>
            <person name="Hawdon J.M."/>
            <person name="Gasser R.B."/>
            <person name="Loukas A."/>
            <person name="Mitreva M."/>
        </authorList>
    </citation>
    <scope>NUCLEOTIDE SEQUENCE [LARGE SCALE GENOMIC DNA]</scope>
</reference>
<dbReference type="KEGG" id="nai:NECAME_03105"/>
<protein>
    <submittedName>
        <fullName evidence="1">Uncharacterized protein</fullName>
    </submittedName>
</protein>
<dbReference type="AlphaFoldDB" id="W2T9L4"/>
<sequence length="68" mass="7538">MKNYGEEGCACGFAANADIFTPTTALIVLDGANGLERKNLKLISEREVYQAVFSLVELHYTKLFMHLA</sequence>
<name>W2T9L4_NECAM</name>
<organism evidence="1 2">
    <name type="scientific">Necator americanus</name>
    <name type="common">Human hookworm</name>
    <dbReference type="NCBI Taxonomy" id="51031"/>
    <lineage>
        <taxon>Eukaryota</taxon>
        <taxon>Metazoa</taxon>
        <taxon>Ecdysozoa</taxon>
        <taxon>Nematoda</taxon>
        <taxon>Chromadorea</taxon>
        <taxon>Rhabditida</taxon>
        <taxon>Rhabditina</taxon>
        <taxon>Rhabditomorpha</taxon>
        <taxon>Strongyloidea</taxon>
        <taxon>Ancylostomatidae</taxon>
        <taxon>Bunostominae</taxon>
        <taxon>Necator</taxon>
    </lineage>
</organism>
<accession>W2T9L4</accession>
<evidence type="ECO:0000313" key="1">
    <source>
        <dbReference type="EMBL" id="ETN77687.1"/>
    </source>
</evidence>
<evidence type="ECO:0000313" key="2">
    <source>
        <dbReference type="Proteomes" id="UP000053676"/>
    </source>
</evidence>
<gene>
    <name evidence="1" type="ORF">NECAME_03105</name>
</gene>
<dbReference type="EMBL" id="KI660157">
    <property type="protein sequence ID" value="ETN77687.1"/>
    <property type="molecule type" value="Genomic_DNA"/>
</dbReference>
<proteinExistence type="predicted"/>